<proteinExistence type="predicted"/>
<comment type="caution">
    <text evidence="1">The sequence shown here is derived from an EMBL/GenBank/DDBJ whole genome shotgun (WGS) entry which is preliminary data.</text>
</comment>
<evidence type="ECO:0000313" key="2">
    <source>
        <dbReference type="Proteomes" id="UP000306980"/>
    </source>
</evidence>
<protein>
    <submittedName>
        <fullName evidence="1">Uncharacterized protein</fullName>
    </submittedName>
</protein>
<dbReference type="AlphaFoldDB" id="A0A5S3QPD2"/>
<gene>
    <name evidence="1" type="ORF">FFL34_06125</name>
</gene>
<name>A0A5S3QPD2_9BACI</name>
<sequence length="49" mass="5693">MVGAAGGKVTRYKNKGRFYYIWFITDYRLDIISQKPSSKKAGFMTYGNY</sequence>
<dbReference type="Proteomes" id="UP000306980">
    <property type="component" value="Unassembled WGS sequence"/>
</dbReference>
<accession>A0A5S3QPD2</accession>
<reference evidence="1 2" key="1">
    <citation type="submission" date="2019-05" db="EMBL/GenBank/DDBJ databases">
        <title>Genomic analysis of Lentibacillus sp. NKC220-2.</title>
        <authorList>
            <person name="Oh Y.J."/>
        </authorList>
    </citation>
    <scope>NUCLEOTIDE SEQUENCE [LARGE SCALE GENOMIC DNA]</scope>
    <source>
        <strain evidence="1 2">NKC220-2</strain>
    </source>
</reference>
<dbReference type="EMBL" id="VCIA01000001">
    <property type="protein sequence ID" value="TMN23804.1"/>
    <property type="molecule type" value="Genomic_DNA"/>
</dbReference>
<evidence type="ECO:0000313" key="1">
    <source>
        <dbReference type="EMBL" id="TMN23804.1"/>
    </source>
</evidence>
<organism evidence="1 2">
    <name type="scientific">Lentibacillus cibarius</name>
    <dbReference type="NCBI Taxonomy" id="2583219"/>
    <lineage>
        <taxon>Bacteria</taxon>
        <taxon>Bacillati</taxon>
        <taxon>Bacillota</taxon>
        <taxon>Bacilli</taxon>
        <taxon>Bacillales</taxon>
        <taxon>Bacillaceae</taxon>
        <taxon>Lentibacillus</taxon>
    </lineage>
</organism>